<evidence type="ECO:0000313" key="2">
    <source>
        <dbReference type="EMBL" id="CEK66813.1"/>
    </source>
</evidence>
<organism evidence="2">
    <name type="scientific">Arion vulgaris</name>
    <dbReference type="NCBI Taxonomy" id="1028688"/>
    <lineage>
        <taxon>Eukaryota</taxon>
        <taxon>Metazoa</taxon>
        <taxon>Spiralia</taxon>
        <taxon>Lophotrochozoa</taxon>
        <taxon>Mollusca</taxon>
        <taxon>Gastropoda</taxon>
        <taxon>Heterobranchia</taxon>
        <taxon>Euthyneura</taxon>
        <taxon>Panpulmonata</taxon>
        <taxon>Eupulmonata</taxon>
        <taxon>Stylommatophora</taxon>
        <taxon>Helicina</taxon>
        <taxon>Arionoidea</taxon>
        <taxon>Arionidae</taxon>
        <taxon>Arion</taxon>
    </lineage>
</organism>
<gene>
    <name evidence="2" type="primary">ORF60262</name>
</gene>
<feature type="compositionally biased region" description="Basic and acidic residues" evidence="1">
    <location>
        <begin position="12"/>
        <end position="33"/>
    </location>
</feature>
<accession>A0A0B6ZE34</accession>
<reference evidence="2" key="1">
    <citation type="submission" date="2014-12" db="EMBL/GenBank/DDBJ databases">
        <title>Insight into the proteome of Arion vulgaris.</title>
        <authorList>
            <person name="Aradska J."/>
            <person name="Bulat T."/>
            <person name="Smidak R."/>
            <person name="Sarate P."/>
            <person name="Gangsoo J."/>
            <person name="Sialana F."/>
            <person name="Bilban M."/>
            <person name="Lubec G."/>
        </authorList>
    </citation>
    <scope>NUCLEOTIDE SEQUENCE</scope>
    <source>
        <tissue evidence="2">Skin</tissue>
    </source>
</reference>
<proteinExistence type="predicted"/>
<dbReference type="EMBL" id="HACG01019948">
    <property type="protein sequence ID" value="CEK66813.1"/>
    <property type="molecule type" value="Transcribed_RNA"/>
</dbReference>
<evidence type="ECO:0000256" key="1">
    <source>
        <dbReference type="SAM" id="MobiDB-lite"/>
    </source>
</evidence>
<feature type="region of interest" description="Disordered" evidence="1">
    <location>
        <begin position="1"/>
        <end position="33"/>
    </location>
</feature>
<feature type="non-terminal residue" evidence="2">
    <location>
        <position position="60"/>
    </location>
</feature>
<sequence>MGPRRLLWKRPPGKEEKRKTHRAGEDHRKRDTHIAREVRIKRHAWLEKTIMEEGIPEKRR</sequence>
<protein>
    <submittedName>
        <fullName evidence="2">Uncharacterized protein</fullName>
    </submittedName>
</protein>
<dbReference type="AlphaFoldDB" id="A0A0B6ZE34"/>
<name>A0A0B6ZE34_9EUPU</name>